<protein>
    <submittedName>
        <fullName evidence="1">Uncharacterized protein</fullName>
    </submittedName>
</protein>
<evidence type="ECO:0000313" key="2">
    <source>
        <dbReference type="Proteomes" id="UP000012046"/>
    </source>
</evidence>
<dbReference type="EMBL" id="AHTH01000002">
    <property type="protein sequence ID" value="EHR42675.1"/>
    <property type="molecule type" value="Genomic_DNA"/>
</dbReference>
<proteinExistence type="predicted"/>
<organism evidence="1 2">
    <name type="scientific">Alishewanella jeotgali KCTC 22429</name>
    <dbReference type="NCBI Taxonomy" id="1129374"/>
    <lineage>
        <taxon>Bacteria</taxon>
        <taxon>Pseudomonadati</taxon>
        <taxon>Pseudomonadota</taxon>
        <taxon>Gammaproteobacteria</taxon>
        <taxon>Alteromonadales</taxon>
        <taxon>Alteromonadaceae</taxon>
        <taxon>Alishewanella</taxon>
    </lineage>
</organism>
<gene>
    <name evidence="1" type="ORF">AJE_00760</name>
</gene>
<evidence type="ECO:0000313" key="1">
    <source>
        <dbReference type="EMBL" id="EHR42675.1"/>
    </source>
</evidence>
<dbReference type="AlphaFoldDB" id="H3ZA00"/>
<dbReference type="RefSeq" id="WP_008949227.1">
    <property type="nucleotide sequence ID" value="NZ_AHTH01000002.1"/>
</dbReference>
<accession>H3ZA00</accession>
<keyword evidence="2" id="KW-1185">Reference proteome</keyword>
<dbReference type="Proteomes" id="UP000012046">
    <property type="component" value="Unassembled WGS sequence"/>
</dbReference>
<reference evidence="1 2" key="1">
    <citation type="journal article" date="2012" name="J. Bacteriol.">
        <title>Genome Sequence of Extracellular-Protease-Producing Alishewanella jeotgali Isolated from Traditional Korean Fermented Seafood.</title>
        <authorList>
            <person name="Jung J."/>
            <person name="Chun J."/>
            <person name="Park W."/>
        </authorList>
    </citation>
    <scope>NUCLEOTIDE SEQUENCE [LARGE SCALE GENOMIC DNA]</scope>
    <source>
        <strain evidence="1 2">KCTC 22429</strain>
    </source>
</reference>
<dbReference type="STRING" id="1129374.AJE_00760"/>
<sequence length="71" mass="8135">MNQMHTIPYAAPFYNCYRSSNQAYANLAYLSRLIIKISFPRIGSFNHWTLRGKPAQPTTIAYVFVSEGFSL</sequence>
<dbReference type="PATRIC" id="fig|1129374.4.peg.155"/>
<name>H3ZA00_9ALTE</name>
<comment type="caution">
    <text evidence="1">The sequence shown here is derived from an EMBL/GenBank/DDBJ whole genome shotgun (WGS) entry which is preliminary data.</text>
</comment>